<feature type="compositionally biased region" description="Polar residues" evidence="4">
    <location>
        <begin position="489"/>
        <end position="500"/>
    </location>
</feature>
<dbReference type="InterPro" id="IPR029063">
    <property type="entry name" value="SAM-dependent_MTases_sf"/>
</dbReference>
<feature type="region of interest" description="Disordered" evidence="4">
    <location>
        <begin position="556"/>
        <end position="586"/>
    </location>
</feature>
<feature type="domain" description="THUMP" evidence="5">
    <location>
        <begin position="172"/>
        <end position="266"/>
    </location>
</feature>
<dbReference type="CTD" id="80745"/>
<dbReference type="PANTHER" id="PTHR14911">
    <property type="entry name" value="THUMP DOMAIN-CONTAINING"/>
    <property type="match status" value="1"/>
</dbReference>
<dbReference type="AGR" id="RGD:1306878"/>
<evidence type="ECO:0000313" key="6">
    <source>
        <dbReference type="Ensembl" id="ENSRNOP00000075202.2"/>
    </source>
</evidence>
<dbReference type="Bgee" id="ENSRNOG00000008291">
    <property type="expression patterns" value="Expressed in ovary and 19 other cell types or tissues"/>
</dbReference>
<proteinExistence type="inferred from homology"/>
<dbReference type="GO" id="GO:0003723">
    <property type="term" value="F:RNA binding"/>
    <property type="evidence" value="ECO:0007669"/>
    <property type="project" value="UniProtKB-UniRule"/>
</dbReference>
<dbReference type="OrthoDB" id="2013972at2759"/>
<dbReference type="Pfam" id="PF01170">
    <property type="entry name" value="UPF0020"/>
    <property type="match status" value="1"/>
</dbReference>
<dbReference type="InterPro" id="IPR000241">
    <property type="entry name" value="RlmKL-like_Mtase"/>
</dbReference>
<dbReference type="GeneID" id="313851"/>
<keyword evidence="7" id="KW-1185">Reference proteome</keyword>
<keyword evidence="3" id="KW-0694">RNA-binding</keyword>
<name>A0A0G2KA02_RAT</name>
<dbReference type="CDD" id="cd02440">
    <property type="entry name" value="AdoMet_MTases"/>
    <property type="match status" value="1"/>
</dbReference>
<evidence type="ECO:0000256" key="4">
    <source>
        <dbReference type="SAM" id="MobiDB-lite"/>
    </source>
</evidence>
<dbReference type="GO" id="GO:0043527">
    <property type="term" value="C:tRNA methyltransferase complex"/>
    <property type="evidence" value="ECO:0007669"/>
    <property type="project" value="Ensembl"/>
</dbReference>
<dbReference type="GeneTree" id="ENSGT00530000063557"/>
<dbReference type="GO" id="GO:0000381">
    <property type="term" value="P:regulation of alternative mRNA splicing, via spliceosome"/>
    <property type="evidence" value="ECO:0007669"/>
    <property type="project" value="Ensembl"/>
</dbReference>
<dbReference type="PANTHER" id="PTHR14911:SF1">
    <property type="entry name" value="THUMP DOMAIN-CONTAINING PROTEIN 2"/>
    <property type="match status" value="1"/>
</dbReference>
<keyword evidence="2" id="KW-0808">Transferase</keyword>
<accession>A0A0G2KA02</accession>
<feature type="region of interest" description="Disordered" evidence="4">
    <location>
        <begin position="155"/>
        <end position="174"/>
    </location>
</feature>
<keyword evidence="2" id="KW-0489">Methyltransferase</keyword>
<dbReference type="Proteomes" id="UP000002494">
    <property type="component" value="Chromosome 6"/>
</dbReference>
<dbReference type="ExpressionAtlas" id="A0A0G2KA02">
    <property type="expression patterns" value="baseline and differential"/>
</dbReference>
<dbReference type="InterPro" id="IPR004114">
    <property type="entry name" value="THUMP_dom"/>
</dbReference>
<sequence length="586" mass="63128">MAAAGADPGSEPAGGAQFFCTAGRGLEPFLMREVRARLEATQVEYISGKVFFTTCSDLPSMKKLKSAERLFLLIKKQLPITVSSLHRGRLLNEMQRFINDDPGSWLKAISLWRKLLDHDTNGEKVSQGDANPLKRKAGENDSITPKKLKLEEMQVVDKSHGESQQDQPQGPLEQGETLARTDELQEQRLHRASETAAHAQSPEDLTFRISCRCSGSIRKVVTGQEAGRVAGLALMRQFGWKADLRKPDLEIFMHLSDAYSVVGIPLLRVPLASRTYLQTAGLRSTIAWAMASIAEIKAGALVLDPMCGLGTILVEAAEEWPDVFYVGADVSDSQLLGACDNLKAAGLAHRIELLKGSVADLPLPAQSVDVIISDIPFGKKFKLGKDIKSILQEMERWPLWRKGTEYPAGEGDHPGCAVGIVKRCLPTEVAAEGVLHVDGVMILLLSEDHHRRLTDCGGSSMPPTSQGNVSDPEMKMLLNPDRTGAPDTASPSQKASSLQSLGRPLPCGSLVPVESFKVSLGKTDAFICKYKKASASGLSPSRCHEPGAHPEVAAMQGSPGLQDSICPGAPSAQPLPVGMAKNTAVR</sequence>
<feature type="region of interest" description="Disordered" evidence="4">
    <location>
        <begin position="121"/>
        <end position="148"/>
    </location>
</feature>
<dbReference type="Gene3D" id="3.30.2130.30">
    <property type="match status" value="1"/>
</dbReference>
<dbReference type="Gene3D" id="3.40.50.150">
    <property type="entry name" value="Vaccinia Virus protein VP39"/>
    <property type="match status" value="1"/>
</dbReference>
<dbReference type="GO" id="GO:0032259">
    <property type="term" value="P:methylation"/>
    <property type="evidence" value="ECO:0007669"/>
    <property type="project" value="UniProtKB-KW"/>
</dbReference>
<dbReference type="SUPFAM" id="SSF143437">
    <property type="entry name" value="THUMP domain-like"/>
    <property type="match status" value="1"/>
</dbReference>
<protein>
    <submittedName>
        <fullName evidence="6">THUMP domain containing 2</fullName>
    </submittedName>
</protein>
<evidence type="ECO:0000256" key="1">
    <source>
        <dbReference type="ARBA" id="ARBA00008361"/>
    </source>
</evidence>
<evidence type="ECO:0000313" key="8">
    <source>
        <dbReference type="RGD" id="1306878"/>
    </source>
</evidence>
<comment type="similarity">
    <text evidence="1">Belongs to the methyltransferase superfamily.</text>
</comment>
<dbReference type="RGD" id="1306878">
    <property type="gene designation" value="Thumpd2"/>
</dbReference>
<evidence type="ECO:0000256" key="3">
    <source>
        <dbReference type="PROSITE-ProRule" id="PRU00529"/>
    </source>
</evidence>
<reference evidence="6" key="2">
    <citation type="submission" date="2025-08" db="UniProtKB">
        <authorList>
            <consortium name="Ensembl"/>
        </authorList>
    </citation>
    <scope>IDENTIFICATION</scope>
    <source>
        <strain evidence="6">Brown Norway</strain>
    </source>
</reference>
<reference evidence="6" key="1">
    <citation type="submission" date="2024-01" db="EMBL/GenBank/DDBJ databases">
        <title>GRCr8: a new rat reference genome assembly contstructed from accurate long reads and long range scaffolding.</title>
        <authorList>
            <person name="Doris P.A."/>
            <person name="Kalbfleisch T."/>
            <person name="Li K."/>
            <person name="Howe K."/>
            <person name="Wood J."/>
        </authorList>
    </citation>
    <scope>NUCLEOTIDE SEQUENCE [LARGE SCALE GENOMIC DNA]</scope>
    <source>
        <strain evidence="6">Brown Norway</strain>
    </source>
</reference>
<evidence type="ECO:0000256" key="2">
    <source>
        <dbReference type="ARBA" id="ARBA00022603"/>
    </source>
</evidence>
<dbReference type="Ensembl" id="ENSRNOT00000087891.3">
    <property type="protein sequence ID" value="ENSRNOP00000075202.2"/>
    <property type="gene ID" value="ENSRNOG00000008291.9"/>
</dbReference>
<dbReference type="GO" id="GO:0160230">
    <property type="term" value="F:U6 snRNA (guanine-N(2))-methyltransferase activity"/>
    <property type="evidence" value="ECO:0007669"/>
    <property type="project" value="Ensembl"/>
</dbReference>
<evidence type="ECO:0000259" key="5">
    <source>
        <dbReference type="PROSITE" id="PS51165"/>
    </source>
</evidence>
<dbReference type="PROSITE" id="PS51165">
    <property type="entry name" value="THUMP"/>
    <property type="match status" value="1"/>
</dbReference>
<gene>
    <name evidence="6 8" type="primary">Thumpd2</name>
</gene>
<evidence type="ECO:0000313" key="7">
    <source>
        <dbReference type="Proteomes" id="UP000002494"/>
    </source>
</evidence>
<dbReference type="AlphaFoldDB" id="A0A0G2KA02"/>
<feature type="region of interest" description="Disordered" evidence="4">
    <location>
        <begin position="478"/>
        <end position="501"/>
    </location>
</feature>
<dbReference type="CDD" id="cd11715">
    <property type="entry name" value="THUMP_AdoMetMT"/>
    <property type="match status" value="1"/>
</dbReference>
<dbReference type="RefSeq" id="NP_001397205.1">
    <property type="nucleotide sequence ID" value="NM_001410276.1"/>
</dbReference>
<organism evidence="6 7">
    <name type="scientific">Rattus norvegicus</name>
    <name type="common">Rat</name>
    <dbReference type="NCBI Taxonomy" id="10116"/>
    <lineage>
        <taxon>Eukaryota</taxon>
        <taxon>Metazoa</taxon>
        <taxon>Chordata</taxon>
        <taxon>Craniata</taxon>
        <taxon>Vertebrata</taxon>
        <taxon>Euteleostomi</taxon>
        <taxon>Mammalia</taxon>
        <taxon>Eutheria</taxon>
        <taxon>Euarchontoglires</taxon>
        <taxon>Glires</taxon>
        <taxon>Rodentia</taxon>
        <taxon>Myomorpha</taxon>
        <taxon>Muroidea</taxon>
        <taxon>Muridae</taxon>
        <taxon>Murinae</taxon>
        <taxon>Rattus</taxon>
    </lineage>
</organism>
<dbReference type="SUPFAM" id="SSF53335">
    <property type="entry name" value="S-adenosyl-L-methionine-dependent methyltransferases"/>
    <property type="match status" value="1"/>
</dbReference>
<dbReference type="GO" id="GO:0005634">
    <property type="term" value="C:nucleus"/>
    <property type="evidence" value="ECO:0007669"/>
    <property type="project" value="Ensembl"/>
</dbReference>
<reference evidence="6" key="3">
    <citation type="submission" date="2025-09" db="UniProtKB">
        <authorList>
            <consortium name="Ensembl"/>
        </authorList>
    </citation>
    <scope>IDENTIFICATION</scope>
    <source>
        <strain evidence="6">Brown Norway</strain>
    </source>
</reference>